<feature type="chain" id="PRO_5038872408" evidence="2">
    <location>
        <begin position="29"/>
        <end position="196"/>
    </location>
</feature>
<dbReference type="EMBL" id="CP011311">
    <property type="protein sequence ID" value="AKE39765.1"/>
    <property type="molecule type" value="Genomic_DNA"/>
</dbReference>
<dbReference type="PROSITE" id="PS51257">
    <property type="entry name" value="PROKAR_LIPOPROTEIN"/>
    <property type="match status" value="1"/>
</dbReference>
<evidence type="ECO:0000313" key="4">
    <source>
        <dbReference type="Proteomes" id="UP000033566"/>
    </source>
</evidence>
<proteinExistence type="predicted"/>
<sequence length="196" mass="19746">MRLSRPLAVTTALLGSTALLVACGSDDADDGPQTITVTSTMSAPDDSQDDSEPDDDSDTDQDFEAAQDDAPAPVAADLNLSASADQVGGNCGTIGQLSFSANENTSCGFAANVASAAAAAEFYIWTPDPTVTGVPAADITATSPTTGETYEMRCLIGSSRVAGTCSGGNDASVSITRNSTGPLSRGEDPGPIYLNP</sequence>
<feature type="region of interest" description="Disordered" evidence="1">
    <location>
        <begin position="25"/>
        <end position="63"/>
    </location>
</feature>
<feature type="region of interest" description="Disordered" evidence="1">
    <location>
        <begin position="176"/>
        <end position="196"/>
    </location>
</feature>
<feature type="signal peptide" evidence="2">
    <location>
        <begin position="1"/>
        <end position="28"/>
    </location>
</feature>
<reference evidence="3 4" key="1">
    <citation type="journal article" date="2015" name="Genome Announc.">
        <title>Complete Genome Sequence of Corynebacterium camporealensis DSM 44610, Isolated from the Milk of a Manchega Sheep with Subclinical Mastitis.</title>
        <authorList>
            <person name="Ruckert C."/>
            <person name="Albersmeier A."/>
            <person name="Winkler A."/>
            <person name="Tauch A."/>
        </authorList>
    </citation>
    <scope>NUCLEOTIDE SEQUENCE [LARGE SCALE GENOMIC DNA]</scope>
    <source>
        <strain evidence="3 4">DSM 44610</strain>
    </source>
</reference>
<evidence type="ECO:0000256" key="1">
    <source>
        <dbReference type="SAM" id="MobiDB-lite"/>
    </source>
</evidence>
<dbReference type="RefSeq" id="WP_035105839.1">
    <property type="nucleotide sequence ID" value="NZ_CP011311.1"/>
</dbReference>
<feature type="compositionally biased region" description="Acidic residues" evidence="1">
    <location>
        <begin position="46"/>
        <end position="63"/>
    </location>
</feature>
<dbReference type="PATRIC" id="fig|161896.4.peg.1781"/>
<feature type="compositionally biased region" description="Polar residues" evidence="1">
    <location>
        <begin position="33"/>
        <end position="42"/>
    </location>
</feature>
<organism evidence="3 4">
    <name type="scientific">Corynebacterium camporealensis</name>
    <dbReference type="NCBI Taxonomy" id="161896"/>
    <lineage>
        <taxon>Bacteria</taxon>
        <taxon>Bacillati</taxon>
        <taxon>Actinomycetota</taxon>
        <taxon>Actinomycetes</taxon>
        <taxon>Mycobacteriales</taxon>
        <taxon>Corynebacteriaceae</taxon>
        <taxon>Corynebacterium</taxon>
    </lineage>
</organism>
<keyword evidence="4" id="KW-1185">Reference proteome</keyword>
<name>A0A0F6QXU2_9CORY</name>
<dbReference type="Proteomes" id="UP000033566">
    <property type="component" value="Chromosome"/>
</dbReference>
<dbReference type="OrthoDB" id="4428157at2"/>
<dbReference type="KEGG" id="ccj:UL81_09095"/>
<dbReference type="HOGENOM" id="CLU_1275905_0_0_11"/>
<protein>
    <submittedName>
        <fullName evidence="3">Uncharacterized protein</fullName>
    </submittedName>
</protein>
<evidence type="ECO:0000256" key="2">
    <source>
        <dbReference type="SAM" id="SignalP"/>
    </source>
</evidence>
<gene>
    <name evidence="3" type="ORF">UL81_09095</name>
</gene>
<evidence type="ECO:0000313" key="3">
    <source>
        <dbReference type="EMBL" id="AKE39765.1"/>
    </source>
</evidence>
<accession>A0A0F6QXU2</accession>
<keyword evidence="2" id="KW-0732">Signal</keyword>
<dbReference type="AlphaFoldDB" id="A0A0F6QXU2"/>